<dbReference type="Proteomes" id="UP000612956">
    <property type="component" value="Unassembled WGS sequence"/>
</dbReference>
<dbReference type="EMBL" id="BMMW01000002">
    <property type="protein sequence ID" value="GGK48420.1"/>
    <property type="molecule type" value="Genomic_DNA"/>
</dbReference>
<keyword evidence="2" id="KW-1185">Reference proteome</keyword>
<organism evidence="1 2">
    <name type="scientific">Nocardia camponoti</name>
    <dbReference type="NCBI Taxonomy" id="1616106"/>
    <lineage>
        <taxon>Bacteria</taxon>
        <taxon>Bacillati</taxon>
        <taxon>Actinomycetota</taxon>
        <taxon>Actinomycetes</taxon>
        <taxon>Mycobacteriales</taxon>
        <taxon>Nocardiaceae</taxon>
        <taxon>Nocardia</taxon>
    </lineage>
</organism>
<sequence length="112" mass="12534">MAETVTADKATRRAVVHALALYGPIRQAQLRAVIMAELQRGIDDAITGLLSDRTITRDDRNRYRLARRYRKAIAWPPPSPHLLDRSPQLHQAVGVGVHATAPPRSGDEHTRR</sequence>
<dbReference type="AlphaFoldDB" id="A0A917QGW1"/>
<accession>A0A917QGW1</accession>
<gene>
    <name evidence="1" type="ORF">GCM10011591_19780</name>
</gene>
<dbReference type="RefSeq" id="WP_188828612.1">
    <property type="nucleotide sequence ID" value="NZ_BMMW01000002.1"/>
</dbReference>
<reference evidence="1" key="1">
    <citation type="journal article" date="2014" name="Int. J. Syst. Evol. Microbiol.">
        <title>Complete genome sequence of Corynebacterium casei LMG S-19264T (=DSM 44701T), isolated from a smear-ripened cheese.</title>
        <authorList>
            <consortium name="US DOE Joint Genome Institute (JGI-PGF)"/>
            <person name="Walter F."/>
            <person name="Albersmeier A."/>
            <person name="Kalinowski J."/>
            <person name="Ruckert C."/>
        </authorList>
    </citation>
    <scope>NUCLEOTIDE SEQUENCE</scope>
    <source>
        <strain evidence="1">CGMCC 4.7278</strain>
    </source>
</reference>
<protein>
    <submittedName>
        <fullName evidence="1">Uncharacterized protein</fullName>
    </submittedName>
</protein>
<evidence type="ECO:0000313" key="1">
    <source>
        <dbReference type="EMBL" id="GGK48420.1"/>
    </source>
</evidence>
<name>A0A917QGW1_9NOCA</name>
<evidence type="ECO:0000313" key="2">
    <source>
        <dbReference type="Proteomes" id="UP000612956"/>
    </source>
</evidence>
<proteinExistence type="predicted"/>
<reference evidence="1" key="2">
    <citation type="submission" date="2020-09" db="EMBL/GenBank/DDBJ databases">
        <authorList>
            <person name="Sun Q."/>
            <person name="Zhou Y."/>
        </authorList>
    </citation>
    <scope>NUCLEOTIDE SEQUENCE</scope>
    <source>
        <strain evidence="1">CGMCC 4.7278</strain>
    </source>
</reference>
<comment type="caution">
    <text evidence="1">The sequence shown here is derived from an EMBL/GenBank/DDBJ whole genome shotgun (WGS) entry which is preliminary data.</text>
</comment>